<protein>
    <recommendedName>
        <fullName evidence="5">Squalene cyclase N-terminal domain-containing protein</fullName>
    </recommendedName>
</protein>
<comment type="similarity">
    <text evidence="1">Belongs to the terpene cyclase/mutase family.</text>
</comment>
<evidence type="ECO:0008006" key="5">
    <source>
        <dbReference type="Google" id="ProtNLM"/>
    </source>
</evidence>
<evidence type="ECO:0000313" key="4">
    <source>
        <dbReference type="Proteomes" id="UP000008810"/>
    </source>
</evidence>
<dbReference type="EnsemblPlants" id="KQK14661">
    <property type="protein sequence ID" value="KQK14661"/>
    <property type="gene ID" value="BRADI_1g17884v3"/>
</dbReference>
<keyword evidence="4" id="KW-1185">Reference proteome</keyword>
<dbReference type="EMBL" id="CM000880">
    <property type="protein sequence ID" value="KQK14661.1"/>
    <property type="molecule type" value="Genomic_DNA"/>
</dbReference>
<dbReference type="AlphaFoldDB" id="A0A0Q3GW54"/>
<dbReference type="SUPFAM" id="SSF48239">
    <property type="entry name" value="Terpenoid cyclases/Protein prenyltransferases"/>
    <property type="match status" value="1"/>
</dbReference>
<dbReference type="PANTHER" id="PTHR11764:SF20">
    <property type="entry name" value="LANOSTEROL SYNTHASE"/>
    <property type="match status" value="1"/>
</dbReference>
<evidence type="ECO:0000256" key="1">
    <source>
        <dbReference type="ARBA" id="ARBA00009755"/>
    </source>
</evidence>
<sequence length="75" mass="8867">MWKLKIGEGGGPWMRSTNNFVGRQTWEFDPELGTPEELAQIENAREEYRKNRFRRRECDDLLMRTPSSCACSMPR</sequence>
<dbReference type="GO" id="GO:0005811">
    <property type="term" value="C:lipid droplet"/>
    <property type="evidence" value="ECO:0007669"/>
    <property type="project" value="InterPro"/>
</dbReference>
<dbReference type="Proteomes" id="UP000008810">
    <property type="component" value="Chromosome 1"/>
</dbReference>
<accession>A0A0Q3GW54</accession>
<dbReference type="InterPro" id="IPR008930">
    <property type="entry name" value="Terpenoid_cyclase/PrenylTrfase"/>
</dbReference>
<dbReference type="GO" id="GO:0031559">
    <property type="term" value="F:oxidosqualene cyclase activity"/>
    <property type="evidence" value="ECO:0007669"/>
    <property type="project" value="UniProtKB-ARBA"/>
</dbReference>
<proteinExistence type="inferred from homology"/>
<dbReference type="STRING" id="15368.A0A0Q3GW54"/>
<dbReference type="InterPro" id="IPR018333">
    <property type="entry name" value="Squalene_cyclase"/>
</dbReference>
<gene>
    <name evidence="2" type="ORF">BRADI_1g17884v3</name>
</gene>
<name>A0A0Q3GW54_BRADI</name>
<reference evidence="2" key="2">
    <citation type="submission" date="2017-06" db="EMBL/GenBank/DDBJ databases">
        <title>WGS assembly of Brachypodium distachyon.</title>
        <authorList>
            <consortium name="The International Brachypodium Initiative"/>
            <person name="Lucas S."/>
            <person name="Harmon-Smith M."/>
            <person name="Lail K."/>
            <person name="Tice H."/>
            <person name="Grimwood J."/>
            <person name="Bruce D."/>
            <person name="Barry K."/>
            <person name="Shu S."/>
            <person name="Lindquist E."/>
            <person name="Wang M."/>
            <person name="Pitluck S."/>
            <person name="Vogel J.P."/>
            <person name="Garvin D.F."/>
            <person name="Mockler T.C."/>
            <person name="Schmutz J."/>
            <person name="Rokhsar D."/>
            <person name="Bevan M.W."/>
        </authorList>
    </citation>
    <scope>NUCLEOTIDE SEQUENCE</scope>
    <source>
        <strain evidence="2">Bd21</strain>
    </source>
</reference>
<dbReference type="PANTHER" id="PTHR11764">
    <property type="entry name" value="TERPENE CYCLASE/MUTASE FAMILY MEMBER"/>
    <property type="match status" value="1"/>
</dbReference>
<reference evidence="2 3" key="1">
    <citation type="journal article" date="2010" name="Nature">
        <title>Genome sequencing and analysis of the model grass Brachypodium distachyon.</title>
        <authorList>
            <consortium name="International Brachypodium Initiative"/>
        </authorList>
    </citation>
    <scope>NUCLEOTIDE SEQUENCE [LARGE SCALE GENOMIC DNA]</scope>
    <source>
        <strain evidence="2 3">Bd21</strain>
    </source>
</reference>
<organism evidence="2">
    <name type="scientific">Brachypodium distachyon</name>
    <name type="common">Purple false brome</name>
    <name type="synonym">Trachynia distachya</name>
    <dbReference type="NCBI Taxonomy" id="15368"/>
    <lineage>
        <taxon>Eukaryota</taxon>
        <taxon>Viridiplantae</taxon>
        <taxon>Streptophyta</taxon>
        <taxon>Embryophyta</taxon>
        <taxon>Tracheophyta</taxon>
        <taxon>Spermatophyta</taxon>
        <taxon>Magnoliopsida</taxon>
        <taxon>Liliopsida</taxon>
        <taxon>Poales</taxon>
        <taxon>Poaceae</taxon>
        <taxon>BOP clade</taxon>
        <taxon>Pooideae</taxon>
        <taxon>Stipodae</taxon>
        <taxon>Brachypodieae</taxon>
        <taxon>Brachypodium</taxon>
    </lineage>
</organism>
<reference evidence="3" key="3">
    <citation type="submission" date="2018-08" db="UniProtKB">
        <authorList>
            <consortium name="EnsemblPlants"/>
        </authorList>
    </citation>
    <scope>IDENTIFICATION</scope>
    <source>
        <strain evidence="3">cv. Bd21</strain>
    </source>
</reference>
<dbReference type="GO" id="GO:0016104">
    <property type="term" value="P:triterpenoid biosynthetic process"/>
    <property type="evidence" value="ECO:0007669"/>
    <property type="project" value="InterPro"/>
</dbReference>
<dbReference type="Gramene" id="KQK14661">
    <property type="protein sequence ID" value="KQK14661"/>
    <property type="gene ID" value="BRADI_1g17884v3"/>
</dbReference>
<evidence type="ECO:0000313" key="3">
    <source>
        <dbReference type="EnsemblPlants" id="KQK14661"/>
    </source>
</evidence>
<dbReference type="InParanoid" id="A0A0Q3GW54"/>
<dbReference type="OrthoDB" id="685449at2759"/>
<evidence type="ECO:0000313" key="2">
    <source>
        <dbReference type="EMBL" id="KQK14661.1"/>
    </source>
</evidence>